<organism evidence="2">
    <name type="scientific">Aspergillus flavus</name>
    <dbReference type="NCBI Taxonomy" id="5059"/>
    <lineage>
        <taxon>Eukaryota</taxon>
        <taxon>Fungi</taxon>
        <taxon>Dikarya</taxon>
        <taxon>Ascomycota</taxon>
        <taxon>Pezizomycotina</taxon>
        <taxon>Eurotiomycetes</taxon>
        <taxon>Eurotiomycetidae</taxon>
        <taxon>Eurotiales</taxon>
        <taxon>Aspergillaceae</taxon>
        <taxon>Aspergillus</taxon>
        <taxon>Aspergillus subgen. Circumdati</taxon>
    </lineage>
</organism>
<dbReference type="AlphaFoldDB" id="A0A5N6GET8"/>
<protein>
    <submittedName>
        <fullName evidence="2">Uncharacterized protein</fullName>
    </submittedName>
</protein>
<feature type="compositionally biased region" description="Polar residues" evidence="1">
    <location>
        <begin position="11"/>
        <end position="20"/>
    </location>
</feature>
<sequence>MVTPQPKPDSSYASNRLTKQNYRREYLLTFQNNEAPEPVTKPEPATDDEPLSSSKEKTQSNASLDNNIGNKYTLSGNSPNAEKKTKDMDMESQKDDGFKVPKDIDIKSPPSKSHSSPKFKSLLLF</sequence>
<dbReference type="VEuPathDB" id="FungiDB:AFLA_000699"/>
<dbReference type="Proteomes" id="UP000325434">
    <property type="component" value="Unassembled WGS sequence"/>
</dbReference>
<name>A0A5N6GET8_ASPFL</name>
<evidence type="ECO:0000256" key="1">
    <source>
        <dbReference type="SAM" id="MobiDB-lite"/>
    </source>
</evidence>
<feature type="region of interest" description="Disordered" evidence="1">
    <location>
        <begin position="1"/>
        <end position="125"/>
    </location>
</feature>
<feature type="compositionally biased region" description="Low complexity" evidence="1">
    <location>
        <begin position="107"/>
        <end position="125"/>
    </location>
</feature>
<evidence type="ECO:0000313" key="2">
    <source>
        <dbReference type="EMBL" id="KAB8239884.1"/>
    </source>
</evidence>
<feature type="compositionally biased region" description="Polar residues" evidence="1">
    <location>
        <begin position="59"/>
        <end position="80"/>
    </location>
</feature>
<reference evidence="2" key="1">
    <citation type="submission" date="2019-04" db="EMBL/GenBank/DDBJ databases">
        <title>Friends and foes A comparative genomics study of 23 Aspergillus species from section Flavi.</title>
        <authorList>
            <consortium name="DOE Joint Genome Institute"/>
            <person name="Kjaerbolling I."/>
            <person name="Vesth T."/>
            <person name="Frisvad J.C."/>
            <person name="Nybo J.L."/>
            <person name="Theobald S."/>
            <person name="Kildgaard S."/>
            <person name="Isbrandt T."/>
            <person name="Kuo A."/>
            <person name="Sato A."/>
            <person name="Lyhne E.K."/>
            <person name="Kogle M.E."/>
            <person name="Wiebenga A."/>
            <person name="Kun R.S."/>
            <person name="Lubbers R.J."/>
            <person name="Makela M.R."/>
            <person name="Barry K."/>
            <person name="Chovatia M."/>
            <person name="Clum A."/>
            <person name="Daum C."/>
            <person name="Haridas S."/>
            <person name="He G."/>
            <person name="LaButti K."/>
            <person name="Lipzen A."/>
            <person name="Mondo S."/>
            <person name="Riley R."/>
            <person name="Salamov A."/>
            <person name="Simmons B.A."/>
            <person name="Magnuson J.K."/>
            <person name="Henrissat B."/>
            <person name="Mortensen U.H."/>
            <person name="Larsen T.O."/>
            <person name="Devries R.P."/>
            <person name="Grigoriev I.V."/>
            <person name="Machida M."/>
            <person name="Baker S.E."/>
            <person name="Andersen M.R."/>
        </authorList>
    </citation>
    <scope>NUCLEOTIDE SEQUENCE [LARGE SCALE GENOMIC DNA]</scope>
    <source>
        <strain evidence="2">CBS 121.62</strain>
    </source>
</reference>
<feature type="compositionally biased region" description="Basic and acidic residues" evidence="1">
    <location>
        <begin position="81"/>
        <end position="106"/>
    </location>
</feature>
<accession>A0A5N6GET8</accession>
<dbReference type="EMBL" id="ML734918">
    <property type="protein sequence ID" value="KAB8239884.1"/>
    <property type="molecule type" value="Genomic_DNA"/>
</dbReference>
<dbReference type="VEuPathDB" id="FungiDB:F9C07_2219"/>
<gene>
    <name evidence="2" type="ORF">BDV35DRAFT_399190</name>
</gene>
<proteinExistence type="predicted"/>